<organism evidence="2 3">
    <name type="scientific">Paramecium sonneborni</name>
    <dbReference type="NCBI Taxonomy" id="65129"/>
    <lineage>
        <taxon>Eukaryota</taxon>
        <taxon>Sar</taxon>
        <taxon>Alveolata</taxon>
        <taxon>Ciliophora</taxon>
        <taxon>Intramacronucleata</taxon>
        <taxon>Oligohymenophorea</taxon>
        <taxon>Peniculida</taxon>
        <taxon>Parameciidae</taxon>
        <taxon>Paramecium</taxon>
    </lineage>
</organism>
<feature type="transmembrane region" description="Helical" evidence="1">
    <location>
        <begin position="84"/>
        <end position="103"/>
    </location>
</feature>
<feature type="transmembrane region" description="Helical" evidence="1">
    <location>
        <begin position="34"/>
        <end position="56"/>
    </location>
</feature>
<keyword evidence="1" id="KW-0472">Membrane</keyword>
<sequence>MMLELNQKIDYVLMAVLKVQKTIHHLQQLTAHCVILNITLVVIVNKVFLNVLLIVVNVMFHFKCETCAFDYILTSTKKKLTRKLINFWTSCCQILIVQISFIIQQFQNRGFFFLIIFSCYFKI</sequence>
<reference evidence="2" key="1">
    <citation type="submission" date="2021-01" db="EMBL/GenBank/DDBJ databases">
        <authorList>
            <consortium name="Genoscope - CEA"/>
            <person name="William W."/>
        </authorList>
    </citation>
    <scope>NUCLEOTIDE SEQUENCE</scope>
</reference>
<gene>
    <name evidence="2" type="ORF">PSON_ATCC_30995.1.T4620002</name>
</gene>
<evidence type="ECO:0000256" key="1">
    <source>
        <dbReference type="SAM" id="Phobius"/>
    </source>
</evidence>
<name>A0A8S1RV51_9CILI</name>
<comment type="caution">
    <text evidence="2">The sequence shown here is derived from an EMBL/GenBank/DDBJ whole genome shotgun (WGS) entry which is preliminary data.</text>
</comment>
<protein>
    <recommendedName>
        <fullName evidence="4">Transmembrane protein</fullName>
    </recommendedName>
</protein>
<evidence type="ECO:0000313" key="2">
    <source>
        <dbReference type="EMBL" id="CAD8131310.1"/>
    </source>
</evidence>
<accession>A0A8S1RV51</accession>
<evidence type="ECO:0008006" key="4">
    <source>
        <dbReference type="Google" id="ProtNLM"/>
    </source>
</evidence>
<proteinExistence type="predicted"/>
<keyword evidence="1" id="KW-0812">Transmembrane</keyword>
<dbReference type="AlphaFoldDB" id="A0A8S1RV51"/>
<dbReference type="Proteomes" id="UP000692954">
    <property type="component" value="Unassembled WGS sequence"/>
</dbReference>
<dbReference type="EMBL" id="CAJJDN010000462">
    <property type="protein sequence ID" value="CAD8131310.1"/>
    <property type="molecule type" value="Genomic_DNA"/>
</dbReference>
<keyword evidence="3" id="KW-1185">Reference proteome</keyword>
<evidence type="ECO:0000313" key="3">
    <source>
        <dbReference type="Proteomes" id="UP000692954"/>
    </source>
</evidence>
<keyword evidence="1" id="KW-1133">Transmembrane helix</keyword>